<comment type="caution">
    <text evidence="1">The sequence shown here is derived from an EMBL/GenBank/DDBJ whole genome shotgun (WGS) entry which is preliminary data.</text>
</comment>
<organism evidence="1 2">
    <name type="scientific">Dreissena polymorpha</name>
    <name type="common">Zebra mussel</name>
    <name type="synonym">Mytilus polymorpha</name>
    <dbReference type="NCBI Taxonomy" id="45954"/>
    <lineage>
        <taxon>Eukaryota</taxon>
        <taxon>Metazoa</taxon>
        <taxon>Spiralia</taxon>
        <taxon>Lophotrochozoa</taxon>
        <taxon>Mollusca</taxon>
        <taxon>Bivalvia</taxon>
        <taxon>Autobranchia</taxon>
        <taxon>Heteroconchia</taxon>
        <taxon>Euheterodonta</taxon>
        <taxon>Imparidentia</taxon>
        <taxon>Neoheterodontei</taxon>
        <taxon>Myida</taxon>
        <taxon>Dreissenoidea</taxon>
        <taxon>Dreissenidae</taxon>
        <taxon>Dreissena</taxon>
    </lineage>
</organism>
<reference evidence="1" key="1">
    <citation type="journal article" date="2019" name="bioRxiv">
        <title>The Genome of the Zebra Mussel, Dreissena polymorpha: A Resource for Invasive Species Research.</title>
        <authorList>
            <person name="McCartney M.A."/>
            <person name="Auch B."/>
            <person name="Kono T."/>
            <person name="Mallez S."/>
            <person name="Zhang Y."/>
            <person name="Obille A."/>
            <person name="Becker A."/>
            <person name="Abrahante J.E."/>
            <person name="Garbe J."/>
            <person name="Badalamenti J.P."/>
            <person name="Herman A."/>
            <person name="Mangelson H."/>
            <person name="Liachko I."/>
            <person name="Sullivan S."/>
            <person name="Sone E.D."/>
            <person name="Koren S."/>
            <person name="Silverstein K.A.T."/>
            <person name="Beckman K.B."/>
            <person name="Gohl D.M."/>
        </authorList>
    </citation>
    <scope>NUCLEOTIDE SEQUENCE</scope>
    <source>
        <strain evidence="1">Duluth1</strain>
        <tissue evidence="1">Whole animal</tissue>
    </source>
</reference>
<dbReference type="Proteomes" id="UP000828390">
    <property type="component" value="Unassembled WGS sequence"/>
</dbReference>
<keyword evidence="2" id="KW-1185">Reference proteome</keyword>
<dbReference type="AlphaFoldDB" id="A0A9D4MMC7"/>
<name>A0A9D4MMC7_DREPO</name>
<gene>
    <name evidence="1" type="ORF">DPMN_001782</name>
</gene>
<protein>
    <submittedName>
        <fullName evidence="1">Uncharacterized protein</fullName>
    </submittedName>
</protein>
<proteinExistence type="predicted"/>
<evidence type="ECO:0000313" key="2">
    <source>
        <dbReference type="Proteomes" id="UP000828390"/>
    </source>
</evidence>
<accession>A0A9D4MMC7</accession>
<evidence type="ECO:0000313" key="1">
    <source>
        <dbReference type="EMBL" id="KAH3877902.1"/>
    </source>
</evidence>
<sequence>MDGRYITLTPCATDMQDVEEDSFAPVTTSTPCANTLATSSTPEKLKAVQKNAIEKIKEQVDVLTFSLEAMHRQFPLPRAVEKESEEDLFTTSLQ</sequence>
<dbReference type="EMBL" id="JAIWYP010000001">
    <property type="protein sequence ID" value="KAH3877902.1"/>
    <property type="molecule type" value="Genomic_DNA"/>
</dbReference>
<reference evidence="1" key="2">
    <citation type="submission" date="2020-11" db="EMBL/GenBank/DDBJ databases">
        <authorList>
            <person name="McCartney M.A."/>
            <person name="Auch B."/>
            <person name="Kono T."/>
            <person name="Mallez S."/>
            <person name="Becker A."/>
            <person name="Gohl D.M."/>
            <person name="Silverstein K.A.T."/>
            <person name="Koren S."/>
            <person name="Bechman K.B."/>
            <person name="Herman A."/>
            <person name="Abrahante J.E."/>
            <person name="Garbe J."/>
        </authorList>
    </citation>
    <scope>NUCLEOTIDE SEQUENCE</scope>
    <source>
        <strain evidence="1">Duluth1</strain>
        <tissue evidence="1">Whole animal</tissue>
    </source>
</reference>